<organism evidence="4 5">
    <name type="scientific">Saccharopolyspora flava</name>
    <dbReference type="NCBI Taxonomy" id="95161"/>
    <lineage>
        <taxon>Bacteria</taxon>
        <taxon>Bacillati</taxon>
        <taxon>Actinomycetota</taxon>
        <taxon>Actinomycetes</taxon>
        <taxon>Pseudonocardiales</taxon>
        <taxon>Pseudonocardiaceae</taxon>
        <taxon>Saccharopolyspora</taxon>
    </lineage>
</organism>
<dbReference type="Pfam" id="PF14016">
    <property type="entry name" value="DUF4232"/>
    <property type="match status" value="1"/>
</dbReference>
<dbReference type="AlphaFoldDB" id="A0A1I6UYK1"/>
<accession>A0A1I6UYK1</accession>
<keyword evidence="5" id="KW-1185">Reference proteome</keyword>
<sequence length="229" mass="23763">MTRTRIIVAATAALLAAGLSACDDDGASRASGTVVNDAAPETTQAQTGSEQSGPTETESGEAESSDSDSDETPSTETESPEEQPASTLCKVADLAVTVQYVDSAAGTVHQALQFTNTGHRTCEIQGFPGVSYVGGDDGHQIGKPADRSGDKGPAITLNPGAQAWAPIAAPRPENYDEATCQPQEARGFRIYPPQEYDSVFVPLTVTACSNAEAPNKFLTVQTLQEGTPS</sequence>
<dbReference type="PROSITE" id="PS51257">
    <property type="entry name" value="PROKAR_LIPOPROTEIN"/>
    <property type="match status" value="1"/>
</dbReference>
<name>A0A1I6UYK1_9PSEU</name>
<dbReference type="EMBL" id="FOZX01000014">
    <property type="protein sequence ID" value="SFT06513.1"/>
    <property type="molecule type" value="Genomic_DNA"/>
</dbReference>
<evidence type="ECO:0000259" key="3">
    <source>
        <dbReference type="Pfam" id="PF14016"/>
    </source>
</evidence>
<feature type="region of interest" description="Disordered" evidence="1">
    <location>
        <begin position="23"/>
        <end position="87"/>
    </location>
</feature>
<feature type="domain" description="DUF4232" evidence="3">
    <location>
        <begin position="89"/>
        <end position="224"/>
    </location>
</feature>
<dbReference type="Proteomes" id="UP000198852">
    <property type="component" value="Unassembled WGS sequence"/>
</dbReference>
<evidence type="ECO:0000313" key="5">
    <source>
        <dbReference type="Proteomes" id="UP000198852"/>
    </source>
</evidence>
<feature type="signal peptide" evidence="2">
    <location>
        <begin position="1"/>
        <end position="21"/>
    </location>
</feature>
<feature type="chain" id="PRO_5038412076" description="DUF4232 domain-containing protein" evidence="2">
    <location>
        <begin position="22"/>
        <end position="229"/>
    </location>
</feature>
<dbReference type="STRING" id="95161.SAMN05660874_05389"/>
<feature type="compositionally biased region" description="Polar residues" evidence="1">
    <location>
        <begin position="41"/>
        <end position="51"/>
    </location>
</feature>
<feature type="compositionally biased region" description="Acidic residues" evidence="1">
    <location>
        <begin position="58"/>
        <end position="81"/>
    </location>
</feature>
<evidence type="ECO:0000256" key="1">
    <source>
        <dbReference type="SAM" id="MobiDB-lite"/>
    </source>
</evidence>
<evidence type="ECO:0000256" key="2">
    <source>
        <dbReference type="SAM" id="SignalP"/>
    </source>
</evidence>
<keyword evidence="2" id="KW-0732">Signal</keyword>
<evidence type="ECO:0000313" key="4">
    <source>
        <dbReference type="EMBL" id="SFT06513.1"/>
    </source>
</evidence>
<dbReference type="InterPro" id="IPR025326">
    <property type="entry name" value="DUF4232"/>
</dbReference>
<reference evidence="5" key="1">
    <citation type="submission" date="2016-10" db="EMBL/GenBank/DDBJ databases">
        <authorList>
            <person name="Varghese N."/>
            <person name="Submissions S."/>
        </authorList>
    </citation>
    <scope>NUCLEOTIDE SEQUENCE [LARGE SCALE GENOMIC DNA]</scope>
    <source>
        <strain evidence="5">DSM 44771</strain>
    </source>
</reference>
<dbReference type="OrthoDB" id="3268346at2"/>
<gene>
    <name evidence="4" type="ORF">SAMN05660874_05389</name>
</gene>
<proteinExistence type="predicted"/>
<dbReference type="RefSeq" id="WP_093423635.1">
    <property type="nucleotide sequence ID" value="NZ_FOZX01000014.1"/>
</dbReference>
<protein>
    <recommendedName>
        <fullName evidence="3">DUF4232 domain-containing protein</fullName>
    </recommendedName>
</protein>